<dbReference type="AlphaFoldDB" id="A0A7G1KPJ0"/>
<keyword evidence="1" id="KW-1133">Transmembrane helix</keyword>
<evidence type="ECO:0000313" key="3">
    <source>
        <dbReference type="Proteomes" id="UP000516173"/>
    </source>
</evidence>
<name>A0A7G1KPJ0_9NOCA</name>
<gene>
    <name evidence="2" type="ORF">NWFMUON74_45430</name>
</gene>
<organism evidence="2 3">
    <name type="scientific">Nocardia wallacei</name>
    <dbReference type="NCBI Taxonomy" id="480035"/>
    <lineage>
        <taxon>Bacteria</taxon>
        <taxon>Bacillati</taxon>
        <taxon>Actinomycetota</taxon>
        <taxon>Actinomycetes</taxon>
        <taxon>Mycobacteriales</taxon>
        <taxon>Nocardiaceae</taxon>
        <taxon>Nocardia</taxon>
    </lineage>
</organism>
<evidence type="ECO:0008006" key="4">
    <source>
        <dbReference type="Google" id="ProtNLM"/>
    </source>
</evidence>
<evidence type="ECO:0000313" key="2">
    <source>
        <dbReference type="EMBL" id="BCK56771.1"/>
    </source>
</evidence>
<dbReference type="Proteomes" id="UP000516173">
    <property type="component" value="Chromosome"/>
</dbReference>
<evidence type="ECO:0000256" key="1">
    <source>
        <dbReference type="SAM" id="Phobius"/>
    </source>
</evidence>
<dbReference type="KEGG" id="nwl:NWFMUON74_45430"/>
<dbReference type="RefSeq" id="WP_187683783.1">
    <property type="nucleotide sequence ID" value="NZ_AP023396.1"/>
</dbReference>
<keyword evidence="1" id="KW-0812">Transmembrane</keyword>
<sequence length="131" mass="13675">MTSTQESGTDRTLAAALRGLAAGRIALGAAALLAPRQLGRALGIRLSPESVYLTRIFGARAVALGLGYLTAPATERPRWQRLALMVDILDTTHGAGHLARGDVARSASAPLVALTATYMAIGATRLARDLR</sequence>
<protein>
    <recommendedName>
        <fullName evidence="4">Aspartate carbamoyl transferase</fullName>
    </recommendedName>
</protein>
<feature type="transmembrane region" description="Helical" evidence="1">
    <location>
        <begin position="12"/>
        <end position="32"/>
    </location>
</feature>
<proteinExistence type="predicted"/>
<dbReference type="EMBL" id="AP023396">
    <property type="protein sequence ID" value="BCK56771.1"/>
    <property type="molecule type" value="Genomic_DNA"/>
</dbReference>
<keyword evidence="1" id="KW-0472">Membrane</keyword>
<keyword evidence="3" id="KW-1185">Reference proteome</keyword>
<accession>A0A7G1KPJ0</accession>
<reference evidence="2 3" key="1">
    <citation type="submission" date="2020-08" db="EMBL/GenBank/DDBJ databases">
        <title>Genome Sequencing of Nocardia wallacei strain FMUON74 and assembly.</title>
        <authorList>
            <person name="Toyokawa M."/>
            <person name="Uesaka K."/>
        </authorList>
    </citation>
    <scope>NUCLEOTIDE SEQUENCE [LARGE SCALE GENOMIC DNA]</scope>
    <source>
        <strain evidence="2 3">FMUON74</strain>
    </source>
</reference>
<dbReference type="GeneID" id="80348999"/>